<feature type="compositionally biased region" description="Low complexity" evidence="2">
    <location>
        <begin position="366"/>
        <end position="380"/>
    </location>
</feature>
<dbReference type="InterPro" id="IPR002156">
    <property type="entry name" value="RNaseH_domain"/>
</dbReference>
<dbReference type="Pfam" id="PF13966">
    <property type="entry name" value="zf-RVT"/>
    <property type="match status" value="1"/>
</dbReference>
<dbReference type="GO" id="GO:0004523">
    <property type="term" value="F:RNA-DNA hybrid ribonuclease activity"/>
    <property type="evidence" value="ECO:0007669"/>
    <property type="project" value="InterPro"/>
</dbReference>
<dbReference type="EMBL" id="BPVZ01000004">
    <property type="protein sequence ID" value="GKU90634.1"/>
    <property type="molecule type" value="Genomic_DNA"/>
</dbReference>
<organism evidence="5 6">
    <name type="scientific">Rubroshorea leprosula</name>
    <dbReference type="NCBI Taxonomy" id="152421"/>
    <lineage>
        <taxon>Eukaryota</taxon>
        <taxon>Viridiplantae</taxon>
        <taxon>Streptophyta</taxon>
        <taxon>Embryophyta</taxon>
        <taxon>Tracheophyta</taxon>
        <taxon>Spermatophyta</taxon>
        <taxon>Magnoliopsida</taxon>
        <taxon>eudicotyledons</taxon>
        <taxon>Gunneridae</taxon>
        <taxon>Pentapetalae</taxon>
        <taxon>rosids</taxon>
        <taxon>malvids</taxon>
        <taxon>Malvales</taxon>
        <taxon>Dipterocarpaceae</taxon>
        <taxon>Rubroshorea</taxon>
    </lineage>
</organism>
<dbReference type="InterPro" id="IPR036691">
    <property type="entry name" value="Endo/exonu/phosph_ase_sf"/>
</dbReference>
<dbReference type="InterPro" id="IPR001878">
    <property type="entry name" value="Znf_CCHC"/>
</dbReference>
<dbReference type="InterPro" id="IPR005135">
    <property type="entry name" value="Endo/exonuclease/phosphatase"/>
</dbReference>
<dbReference type="InterPro" id="IPR040256">
    <property type="entry name" value="At4g02000-like"/>
</dbReference>
<feature type="region of interest" description="Disordered" evidence="2">
    <location>
        <begin position="480"/>
        <end position="522"/>
    </location>
</feature>
<dbReference type="CDD" id="cd06222">
    <property type="entry name" value="RNase_H_like"/>
    <property type="match status" value="1"/>
</dbReference>
<dbReference type="InterPro" id="IPR036397">
    <property type="entry name" value="RNaseH_sf"/>
</dbReference>
<dbReference type="InterPro" id="IPR025558">
    <property type="entry name" value="DUF4283"/>
</dbReference>
<dbReference type="PROSITE" id="PS50158">
    <property type="entry name" value="ZF_CCHC"/>
    <property type="match status" value="1"/>
</dbReference>
<evidence type="ECO:0000256" key="1">
    <source>
        <dbReference type="PROSITE-ProRule" id="PRU00047"/>
    </source>
</evidence>
<keyword evidence="1" id="KW-0863">Zinc-finger</keyword>
<sequence>MSASLNPRPSTQEGDLLTTNLDILEEDSDCEDDGSIPTILISREEKKRIRSPWLNSIIIKAFETKSAGYNFIYPRIKAQWKPRGRMDCVDLGVDFSLIRFQEREDLLRVLNGGPWFVGPYYLTIRQWEPAFDPEKAAFTTTAIWARLPRLPIEYYDMKILERIGKLLGKPLRLDAHTAHQTRGQFVRICVQVDLVEPLVPFVRIGKHIQKVLYEGPVALCFSCGCVGHKENSCPLKLSQAPAVMEEDSPNCTKPVNEDAKDDTVIEECPGFGPWMLVDRRKNRRKLNGKAPGSGNQQSNLNSSHGGKLSSQLTKSRSGSKQRDEMVNTLGNNPINDPTVGTNGSIDTNGPLNHSQNQGPKLSANQISSNVTTSSHTNSISFMVQDPPGLPRDNAKRKDIFITCSKGTRKEDKSKKISAGGHPKDVNNLQSTSPSTIGSLGNGSKDLWETVPTVGHLSSQRREQHFVNGESIVIASAKGISTGGRLGSRHSSQELDPSDYGSRGSRSHPLSSTPNRMDIASPSIGNPRHELGHWVMNSFSNIAWSMKVLSWNCRGAANEEFKRNVREIIREHNPGLFVIMETKLNGDRAIEVARSLGFPKWEIVDAEGYAGGIWLLWDDSRFLVETLNKGSQVIHALVKTINGPWMAIGDFNDITVQSEKFGGNPFPSYRIQAYTECMSYCNLMDLGFNGPKFTWVNNRNANQLIWERLDRAWGNPAWRIKFPEATIFHLSRLSSNHCPIMVSLHPTVPTLGDKPFRLEKFWLDHESFKELFASEWVHTNLSISECSTHFKNSVRVWSRTVFDNIHKKKKEILAWLTGIQKALQLKNSSFLLNLEKGLNQEFQYILKHEEDLWFLKSRTQWILDGDKNARFFHVSTIKRQSYNRIMGLKDLQGSWAYDPEGIHNIVLAYFKDLYTSSLDHSFHDLFGDITKAPTVDYSEWDLLIAPPSDVEIWLAVKSMKAWKAPGPDGLHVAFFHKFWELLKSKLCSEIQLAFINGVMPHTWCQSLITLIPKVPNPEKISQFCPIDDLVFIGKATITDATFLKEVNAPDITIRDAFLSSEEWNYDLISYSLPSDIVNRLRAIPFNITDAGTDTFIWGYSSNGLFKSKTAYYLAKNLPFDSKCSWSWIWDMDTIPRIQMFIWLLKHGKLLTYDTLFNWGIVESNNCPRCHQAPETLNHIFRECYFAKLLWSLLTPHPINNLFHDLDFDGWLFAHSNQSKVFGSGGWSTSFSYIIWSLWYFRNLLVHEKKNVSLVMARDFTLLKINEYKQLHPVSLSAKTVSTVFVGWIPPPPGVVKLNTDGSAVTNPRNAGVGGIFRDELGNWLLGFYRNIGYTSSLSAELWALRKGLKLAMDKGFSQLIVETNSTVAKTLIDSAHSDSHSLGVLIDDCRAMMSQVPSIQFRHVFREANNVADWLAKKGTKSDSPFVVLNQCPSGLCNLLYSDIIGIMTPRTFVFS</sequence>
<evidence type="ECO:0000313" key="6">
    <source>
        <dbReference type="Proteomes" id="UP001054252"/>
    </source>
</evidence>
<keyword evidence="1" id="KW-0479">Metal-binding</keyword>
<evidence type="ECO:0008006" key="7">
    <source>
        <dbReference type="Google" id="ProtNLM"/>
    </source>
</evidence>
<dbReference type="PANTHER" id="PTHR31286">
    <property type="entry name" value="GLYCINE-RICH CELL WALL STRUCTURAL PROTEIN 1.8-LIKE"/>
    <property type="match status" value="1"/>
</dbReference>
<dbReference type="Gene3D" id="3.30.420.10">
    <property type="entry name" value="Ribonuclease H-like superfamily/Ribonuclease H"/>
    <property type="match status" value="1"/>
</dbReference>
<comment type="caution">
    <text evidence="5">The sequence shown here is derived from an EMBL/GenBank/DDBJ whole genome shotgun (WGS) entry which is preliminary data.</text>
</comment>
<dbReference type="Gene3D" id="3.60.10.10">
    <property type="entry name" value="Endonuclease/exonuclease/phosphatase"/>
    <property type="match status" value="2"/>
</dbReference>
<accession>A0AAV5HXC8</accession>
<dbReference type="InterPro" id="IPR044730">
    <property type="entry name" value="RNase_H-like_dom_plant"/>
</dbReference>
<dbReference type="SUPFAM" id="SSF56219">
    <property type="entry name" value="DNase I-like"/>
    <property type="match status" value="1"/>
</dbReference>
<dbReference type="PANTHER" id="PTHR31286:SF99">
    <property type="entry name" value="DUF4283 DOMAIN-CONTAINING PROTEIN"/>
    <property type="match status" value="1"/>
</dbReference>
<evidence type="ECO:0000256" key="2">
    <source>
        <dbReference type="SAM" id="MobiDB-lite"/>
    </source>
</evidence>
<dbReference type="GO" id="GO:0003676">
    <property type="term" value="F:nucleic acid binding"/>
    <property type="evidence" value="ECO:0007669"/>
    <property type="project" value="InterPro"/>
</dbReference>
<feature type="compositionally biased region" description="Polar residues" evidence="2">
    <location>
        <begin position="308"/>
        <end position="318"/>
    </location>
</feature>
<evidence type="ECO:0000259" key="3">
    <source>
        <dbReference type="PROSITE" id="PS50158"/>
    </source>
</evidence>
<feature type="domain" description="CCHC-type" evidence="3">
    <location>
        <begin position="220"/>
        <end position="234"/>
    </location>
</feature>
<proteinExistence type="predicted"/>
<dbReference type="SUPFAM" id="SSF53098">
    <property type="entry name" value="Ribonuclease H-like"/>
    <property type="match status" value="1"/>
</dbReference>
<protein>
    <recommendedName>
        <fullName evidence="7">CCHC-type domain-containing protein</fullName>
    </recommendedName>
</protein>
<name>A0AAV5HXC8_9ROSI</name>
<dbReference type="InterPro" id="IPR026960">
    <property type="entry name" value="RVT-Znf"/>
</dbReference>
<feature type="compositionally biased region" description="Low complexity" evidence="2">
    <location>
        <begin position="292"/>
        <end position="306"/>
    </location>
</feature>
<dbReference type="Pfam" id="PF14111">
    <property type="entry name" value="DUF4283"/>
    <property type="match status" value="1"/>
</dbReference>
<feature type="domain" description="RNase H type-1" evidence="4">
    <location>
        <begin position="1290"/>
        <end position="1420"/>
    </location>
</feature>
<dbReference type="Pfam" id="PF03372">
    <property type="entry name" value="Exo_endo_phos"/>
    <property type="match status" value="1"/>
</dbReference>
<feature type="region of interest" description="Disordered" evidence="2">
    <location>
        <begin position="285"/>
        <end position="443"/>
    </location>
</feature>
<dbReference type="InterPro" id="IPR012337">
    <property type="entry name" value="RNaseH-like_sf"/>
</dbReference>
<evidence type="ECO:0000313" key="5">
    <source>
        <dbReference type="EMBL" id="GKU90634.1"/>
    </source>
</evidence>
<keyword evidence="6" id="KW-1185">Reference proteome</keyword>
<dbReference type="PROSITE" id="PS50879">
    <property type="entry name" value="RNASE_H_1"/>
    <property type="match status" value="1"/>
</dbReference>
<dbReference type="Proteomes" id="UP001054252">
    <property type="component" value="Unassembled WGS sequence"/>
</dbReference>
<feature type="compositionally biased region" description="Polar residues" evidence="2">
    <location>
        <begin position="426"/>
        <end position="438"/>
    </location>
</feature>
<feature type="compositionally biased region" description="Polar residues" evidence="2">
    <location>
        <begin position="328"/>
        <end position="365"/>
    </location>
</feature>
<gene>
    <name evidence="5" type="ORF">SLEP1_g4604</name>
</gene>
<keyword evidence="1" id="KW-0862">Zinc</keyword>
<reference evidence="5 6" key="1">
    <citation type="journal article" date="2021" name="Commun. Biol.">
        <title>The genome of Shorea leprosula (Dipterocarpaceae) highlights the ecological relevance of drought in aseasonal tropical rainforests.</title>
        <authorList>
            <person name="Ng K.K.S."/>
            <person name="Kobayashi M.J."/>
            <person name="Fawcett J.A."/>
            <person name="Hatakeyama M."/>
            <person name="Paape T."/>
            <person name="Ng C.H."/>
            <person name="Ang C.C."/>
            <person name="Tnah L.H."/>
            <person name="Lee C.T."/>
            <person name="Nishiyama T."/>
            <person name="Sese J."/>
            <person name="O'Brien M.J."/>
            <person name="Copetti D."/>
            <person name="Mohd Noor M.I."/>
            <person name="Ong R.C."/>
            <person name="Putra M."/>
            <person name="Sireger I.Z."/>
            <person name="Indrioko S."/>
            <person name="Kosugi Y."/>
            <person name="Izuno A."/>
            <person name="Isagi Y."/>
            <person name="Lee S.L."/>
            <person name="Shimizu K.K."/>
        </authorList>
    </citation>
    <scope>NUCLEOTIDE SEQUENCE [LARGE SCALE GENOMIC DNA]</scope>
    <source>
        <strain evidence="5">214</strain>
    </source>
</reference>
<evidence type="ECO:0000259" key="4">
    <source>
        <dbReference type="PROSITE" id="PS50879"/>
    </source>
</evidence>
<dbReference type="Pfam" id="PF13456">
    <property type="entry name" value="RVT_3"/>
    <property type="match status" value="1"/>
</dbReference>
<dbReference type="GO" id="GO:0008270">
    <property type="term" value="F:zinc ion binding"/>
    <property type="evidence" value="ECO:0007669"/>
    <property type="project" value="UniProtKB-KW"/>
</dbReference>